<organism evidence="2 3">
    <name type="scientific">Mucuna pruriens</name>
    <name type="common">Velvet bean</name>
    <name type="synonym">Dolichos pruriens</name>
    <dbReference type="NCBI Taxonomy" id="157652"/>
    <lineage>
        <taxon>Eukaryota</taxon>
        <taxon>Viridiplantae</taxon>
        <taxon>Streptophyta</taxon>
        <taxon>Embryophyta</taxon>
        <taxon>Tracheophyta</taxon>
        <taxon>Spermatophyta</taxon>
        <taxon>Magnoliopsida</taxon>
        <taxon>eudicotyledons</taxon>
        <taxon>Gunneridae</taxon>
        <taxon>Pentapetalae</taxon>
        <taxon>rosids</taxon>
        <taxon>fabids</taxon>
        <taxon>Fabales</taxon>
        <taxon>Fabaceae</taxon>
        <taxon>Papilionoideae</taxon>
        <taxon>50 kb inversion clade</taxon>
        <taxon>NPAAA clade</taxon>
        <taxon>indigoferoid/millettioid clade</taxon>
        <taxon>Phaseoleae</taxon>
        <taxon>Mucuna</taxon>
    </lineage>
</organism>
<dbReference type="STRING" id="157652.A0A371F7T8"/>
<accession>A0A371F7T8</accession>
<protein>
    <submittedName>
        <fullName evidence="2">Copia protein</fullName>
    </submittedName>
</protein>
<dbReference type="EMBL" id="QJKJ01010205">
    <property type="protein sequence ID" value="RDX74359.1"/>
    <property type="molecule type" value="Genomic_DNA"/>
</dbReference>
<dbReference type="Proteomes" id="UP000257109">
    <property type="component" value="Unassembled WGS sequence"/>
</dbReference>
<comment type="caution">
    <text evidence="2">The sequence shown here is derived from an EMBL/GenBank/DDBJ whole genome shotgun (WGS) entry which is preliminary data.</text>
</comment>
<evidence type="ECO:0000313" key="2">
    <source>
        <dbReference type="EMBL" id="RDX74359.1"/>
    </source>
</evidence>
<evidence type="ECO:0000313" key="3">
    <source>
        <dbReference type="Proteomes" id="UP000257109"/>
    </source>
</evidence>
<dbReference type="AlphaFoldDB" id="A0A371F7T8"/>
<reference evidence="2" key="1">
    <citation type="submission" date="2018-05" db="EMBL/GenBank/DDBJ databases">
        <title>Draft genome of Mucuna pruriens seed.</title>
        <authorList>
            <person name="Nnadi N.E."/>
            <person name="Vos R."/>
            <person name="Hasami M.H."/>
            <person name="Devisetty U.K."/>
            <person name="Aguiy J.C."/>
        </authorList>
    </citation>
    <scope>NUCLEOTIDE SEQUENCE [LARGE SCALE GENOMIC DNA]</scope>
    <source>
        <strain evidence="2">JCA_2017</strain>
    </source>
</reference>
<proteinExistence type="predicted"/>
<name>A0A371F7T8_MUCPR</name>
<dbReference type="PANTHER" id="PTHR11439">
    <property type="entry name" value="GAG-POL-RELATED RETROTRANSPOSON"/>
    <property type="match status" value="1"/>
</dbReference>
<dbReference type="PANTHER" id="PTHR11439:SF442">
    <property type="entry name" value="CYSTEINE-RICH RLK (RECEPTOR-LIKE PROTEIN KINASE) 8"/>
    <property type="match status" value="1"/>
</dbReference>
<feature type="compositionally biased region" description="Basic and acidic residues" evidence="1">
    <location>
        <begin position="187"/>
        <end position="200"/>
    </location>
</feature>
<evidence type="ECO:0000256" key="1">
    <source>
        <dbReference type="SAM" id="MobiDB-lite"/>
    </source>
</evidence>
<feature type="non-terminal residue" evidence="2">
    <location>
        <position position="1"/>
    </location>
</feature>
<sequence length="227" mass="26468">MENVKAMIIPMHLYVALSKDEEGKSIDQMIYRDTSESHLKVVKRIFRYLVGTTNFNLFYKKNQDFRLVGYCDAGYARDIIERKSRGGGCHFIGQCLVSWKSKKQNSIALSTTKIEFVSVANDYSSFEQNIPILCDNTSVTNLSKNPIQHSKAKHIEIRHYFIRYYVQKCAFDIKFINTYHQWVDDRDPTNKAKNNLRDARGSMTRSKTKMRKQSLQDLSLEIKESLE</sequence>
<feature type="region of interest" description="Disordered" evidence="1">
    <location>
        <begin position="187"/>
        <end position="214"/>
    </location>
</feature>
<dbReference type="OrthoDB" id="418237at2759"/>
<gene>
    <name evidence="2" type="primary">GIP</name>
    <name evidence="2" type="ORF">CR513_45912</name>
</gene>
<dbReference type="CDD" id="cd09272">
    <property type="entry name" value="RNase_HI_RT_Ty1"/>
    <property type="match status" value="1"/>
</dbReference>
<keyword evidence="3" id="KW-1185">Reference proteome</keyword>